<organism evidence="2 3">
    <name type="scientific">Pelotomaculum thermopropionicum (strain DSM 13744 / JCM 10971 / SI)</name>
    <dbReference type="NCBI Taxonomy" id="370438"/>
    <lineage>
        <taxon>Bacteria</taxon>
        <taxon>Bacillati</taxon>
        <taxon>Bacillota</taxon>
        <taxon>Clostridia</taxon>
        <taxon>Eubacteriales</taxon>
        <taxon>Desulfotomaculaceae</taxon>
        <taxon>Pelotomaculum</taxon>
    </lineage>
</organism>
<keyword evidence="3" id="KW-1185">Reference proteome</keyword>
<dbReference type="KEGG" id="pth:PTH_0886"/>
<proteinExistence type="predicted"/>
<dbReference type="AlphaFoldDB" id="A5D3V6"/>
<evidence type="ECO:0000313" key="2">
    <source>
        <dbReference type="EMBL" id="BAF59067.1"/>
    </source>
</evidence>
<feature type="region of interest" description="Disordered" evidence="1">
    <location>
        <begin position="278"/>
        <end position="309"/>
    </location>
</feature>
<protein>
    <submittedName>
        <fullName evidence="2">Uncharacterized protein</fullName>
    </submittedName>
</protein>
<dbReference type="Proteomes" id="UP000006556">
    <property type="component" value="Chromosome"/>
</dbReference>
<dbReference type="eggNOG" id="ENOG5033J33">
    <property type="taxonomic scope" value="Bacteria"/>
</dbReference>
<dbReference type="HOGENOM" id="CLU_899703_0_0_9"/>
<dbReference type="EMBL" id="AP009389">
    <property type="protein sequence ID" value="BAF59067.1"/>
    <property type="molecule type" value="Genomic_DNA"/>
</dbReference>
<name>A5D3V6_PELTS</name>
<accession>A5D3V6</accession>
<gene>
    <name evidence="2" type="ordered locus">PTH_0886</name>
</gene>
<reference evidence="3" key="1">
    <citation type="journal article" date="2008" name="Genome Res.">
        <title>The genome of Pelotomaculum thermopropionicum reveals niche-associated evolution in anaerobic microbiota.</title>
        <authorList>
            <person name="Kosaka T."/>
            <person name="Kato S."/>
            <person name="Shimoyama T."/>
            <person name="Ishii S."/>
            <person name="Abe T."/>
            <person name="Watanabe K."/>
        </authorList>
    </citation>
    <scope>NUCLEOTIDE SEQUENCE [LARGE SCALE GENOMIC DNA]</scope>
    <source>
        <strain evidence="3">DSM 13744 / JCM 10971 / SI</strain>
    </source>
</reference>
<feature type="compositionally biased region" description="Basic and acidic residues" evidence="1">
    <location>
        <begin position="299"/>
        <end position="309"/>
    </location>
</feature>
<evidence type="ECO:0000256" key="1">
    <source>
        <dbReference type="SAM" id="MobiDB-lite"/>
    </source>
</evidence>
<evidence type="ECO:0000313" key="3">
    <source>
        <dbReference type="Proteomes" id="UP000006556"/>
    </source>
</evidence>
<sequence>MLAQLQANQGKKVVLELVNGRVVTGTVLAADEQFVRLGTDEGTATIPLNAVQIVWEPAARSLTEDEMKDIAEKLRESAKAQYVCLSAAGFSCPVSYTCRPPHSCFAGFICPGSFVDLSGGGVPCITEFYGFMPGSGAAVPGQGGYEEAKAQIACTAFPGFTCAQSYICRPPDTCTFSFACPGSYVPGFPQGGGCPAFFCGPFQFGQPCGPFQFQCRPFQFGQPCGPFQFGLPCVPFPFLPTCGPFQFQCRPFQFGGSVCPAPGGFICPGQQFIGVAGPPGTASAPGAPLSQPLPPTELSVKKEEQDKNK</sequence>
<feature type="compositionally biased region" description="Low complexity" evidence="1">
    <location>
        <begin position="278"/>
        <end position="288"/>
    </location>
</feature>